<organism evidence="1 2">
    <name type="scientific">Hebeloma cylindrosporum</name>
    <dbReference type="NCBI Taxonomy" id="76867"/>
    <lineage>
        <taxon>Eukaryota</taxon>
        <taxon>Fungi</taxon>
        <taxon>Dikarya</taxon>
        <taxon>Basidiomycota</taxon>
        <taxon>Agaricomycotina</taxon>
        <taxon>Agaricomycetes</taxon>
        <taxon>Agaricomycetidae</taxon>
        <taxon>Agaricales</taxon>
        <taxon>Agaricineae</taxon>
        <taxon>Hymenogastraceae</taxon>
        <taxon>Hebeloma</taxon>
    </lineage>
</organism>
<sequence length="85" mass="9594">MADDLYELEYLSLVNMIAQEIGDRVGNMDKVVAKFIIMLHDQSNNSLSDFKAKLEKSSASFPDSLIESVDGLILNMHPKYKKEAE</sequence>
<proteinExistence type="predicted"/>
<evidence type="ECO:0000313" key="1">
    <source>
        <dbReference type="EMBL" id="KIM47489.1"/>
    </source>
</evidence>
<gene>
    <name evidence="1" type="ORF">M413DRAFT_439151</name>
</gene>
<evidence type="ECO:0000313" key="2">
    <source>
        <dbReference type="Proteomes" id="UP000053424"/>
    </source>
</evidence>
<reference evidence="1 2" key="1">
    <citation type="submission" date="2014-04" db="EMBL/GenBank/DDBJ databases">
        <authorList>
            <consortium name="DOE Joint Genome Institute"/>
            <person name="Kuo A."/>
            <person name="Gay G."/>
            <person name="Dore J."/>
            <person name="Kohler A."/>
            <person name="Nagy L.G."/>
            <person name="Floudas D."/>
            <person name="Copeland A."/>
            <person name="Barry K.W."/>
            <person name="Cichocki N."/>
            <person name="Veneault-Fourrey C."/>
            <person name="LaButti K."/>
            <person name="Lindquist E.A."/>
            <person name="Lipzen A."/>
            <person name="Lundell T."/>
            <person name="Morin E."/>
            <person name="Murat C."/>
            <person name="Sun H."/>
            <person name="Tunlid A."/>
            <person name="Henrissat B."/>
            <person name="Grigoriev I.V."/>
            <person name="Hibbett D.S."/>
            <person name="Martin F."/>
            <person name="Nordberg H.P."/>
            <person name="Cantor M.N."/>
            <person name="Hua S.X."/>
        </authorList>
    </citation>
    <scope>NUCLEOTIDE SEQUENCE [LARGE SCALE GENOMIC DNA]</scope>
    <source>
        <strain evidence="2">h7</strain>
    </source>
</reference>
<accession>A0A0C3CTR1</accession>
<dbReference type="HOGENOM" id="CLU_2518504_0_0_1"/>
<keyword evidence="2" id="KW-1185">Reference proteome</keyword>
<protein>
    <submittedName>
        <fullName evidence="1">Uncharacterized protein</fullName>
    </submittedName>
</protein>
<reference evidence="2" key="2">
    <citation type="submission" date="2015-01" db="EMBL/GenBank/DDBJ databases">
        <title>Evolutionary Origins and Diversification of the Mycorrhizal Mutualists.</title>
        <authorList>
            <consortium name="DOE Joint Genome Institute"/>
            <consortium name="Mycorrhizal Genomics Consortium"/>
            <person name="Kohler A."/>
            <person name="Kuo A."/>
            <person name="Nagy L.G."/>
            <person name="Floudas D."/>
            <person name="Copeland A."/>
            <person name="Barry K.W."/>
            <person name="Cichocki N."/>
            <person name="Veneault-Fourrey C."/>
            <person name="LaButti K."/>
            <person name="Lindquist E.A."/>
            <person name="Lipzen A."/>
            <person name="Lundell T."/>
            <person name="Morin E."/>
            <person name="Murat C."/>
            <person name="Riley R."/>
            <person name="Ohm R."/>
            <person name="Sun H."/>
            <person name="Tunlid A."/>
            <person name="Henrissat B."/>
            <person name="Grigoriev I.V."/>
            <person name="Hibbett D.S."/>
            <person name="Martin F."/>
        </authorList>
    </citation>
    <scope>NUCLEOTIDE SEQUENCE [LARGE SCALE GENOMIC DNA]</scope>
    <source>
        <strain evidence="2">h7</strain>
    </source>
</reference>
<dbReference type="EMBL" id="KN831769">
    <property type="protein sequence ID" value="KIM47489.1"/>
    <property type="molecule type" value="Genomic_DNA"/>
</dbReference>
<dbReference type="AlphaFoldDB" id="A0A0C3CTR1"/>
<name>A0A0C3CTR1_HEBCY</name>
<dbReference type="OrthoDB" id="10253254at2759"/>
<dbReference type="Proteomes" id="UP000053424">
    <property type="component" value="Unassembled WGS sequence"/>
</dbReference>
<dbReference type="STRING" id="686832.A0A0C3CTR1"/>